<dbReference type="InterPro" id="IPR000639">
    <property type="entry name" value="Epox_hydrolase-like"/>
</dbReference>
<dbReference type="PANTHER" id="PTHR43798">
    <property type="entry name" value="MONOACYLGLYCEROL LIPASE"/>
    <property type="match status" value="1"/>
</dbReference>
<dbReference type="SUPFAM" id="SSF53474">
    <property type="entry name" value="alpha/beta-Hydrolases"/>
    <property type="match status" value="1"/>
</dbReference>
<dbReference type="Proteomes" id="UP001595839">
    <property type="component" value="Unassembled WGS sequence"/>
</dbReference>
<keyword evidence="4" id="KW-1185">Reference proteome</keyword>
<dbReference type="InterPro" id="IPR000073">
    <property type="entry name" value="AB_hydrolase_1"/>
</dbReference>
<keyword evidence="3" id="KW-0378">Hydrolase</keyword>
<dbReference type="PRINTS" id="PR00412">
    <property type="entry name" value="EPOXHYDRLASE"/>
</dbReference>
<reference evidence="4" key="1">
    <citation type="journal article" date="2019" name="Int. J. Syst. Evol. Microbiol.">
        <title>The Global Catalogue of Microorganisms (GCM) 10K type strain sequencing project: providing services to taxonomists for standard genome sequencing and annotation.</title>
        <authorList>
            <consortium name="The Broad Institute Genomics Platform"/>
            <consortium name="The Broad Institute Genome Sequencing Center for Infectious Disease"/>
            <person name="Wu L."/>
            <person name="Ma J."/>
        </authorList>
    </citation>
    <scope>NUCLEOTIDE SEQUENCE [LARGE SCALE GENOMIC DNA]</scope>
    <source>
        <strain evidence="4">CGMCC 4.7177</strain>
    </source>
</reference>
<feature type="region of interest" description="Disordered" evidence="1">
    <location>
        <begin position="238"/>
        <end position="261"/>
    </location>
</feature>
<evidence type="ECO:0000256" key="1">
    <source>
        <dbReference type="SAM" id="MobiDB-lite"/>
    </source>
</evidence>
<accession>A0ABV9AU01</accession>
<proteinExistence type="predicted"/>
<dbReference type="InterPro" id="IPR050266">
    <property type="entry name" value="AB_hydrolase_sf"/>
</dbReference>
<feature type="compositionally biased region" description="Low complexity" evidence="1">
    <location>
        <begin position="244"/>
        <end position="261"/>
    </location>
</feature>
<dbReference type="Gene3D" id="3.40.50.1820">
    <property type="entry name" value="alpha/beta hydrolase"/>
    <property type="match status" value="1"/>
</dbReference>
<dbReference type="Pfam" id="PF12697">
    <property type="entry name" value="Abhydrolase_6"/>
    <property type="match status" value="1"/>
</dbReference>
<gene>
    <name evidence="3" type="ORF">ACFPIH_24185</name>
</gene>
<name>A0ABV9AU01_9ACTN</name>
<sequence>MPAVFVHGVPDTYHVWDDVLAHLTRTDVRALALPGFGCPVPEGFTSTKEEYVDWIIARLEGLGSPVDLVGHDWGCALTARVASLRPDLVRTWAGGDASVSGAVEWHDLGKIWQTPEVGEQWMAEFDASELSRLLQASGVPAHRADQTASRLDATMKESILRLYRSAAHVGAEWEIGLADLTSPSLVFWGTADQFEPVERADILAKSVRATNVVRLDSGHWGPVQRPRELADALTQHWESVRAQPSRTTPSPTGRGRTTTCR</sequence>
<dbReference type="GO" id="GO:0016787">
    <property type="term" value="F:hydrolase activity"/>
    <property type="evidence" value="ECO:0007669"/>
    <property type="project" value="UniProtKB-KW"/>
</dbReference>
<evidence type="ECO:0000259" key="2">
    <source>
        <dbReference type="Pfam" id="PF12697"/>
    </source>
</evidence>
<comment type="caution">
    <text evidence="3">The sequence shown here is derived from an EMBL/GenBank/DDBJ whole genome shotgun (WGS) entry which is preliminary data.</text>
</comment>
<dbReference type="PANTHER" id="PTHR43798:SF33">
    <property type="entry name" value="HYDROLASE, PUTATIVE (AFU_ORTHOLOGUE AFUA_2G14860)-RELATED"/>
    <property type="match status" value="1"/>
</dbReference>
<dbReference type="EMBL" id="JBHSFK010000015">
    <property type="protein sequence ID" value="MFC4502576.1"/>
    <property type="molecule type" value="Genomic_DNA"/>
</dbReference>
<evidence type="ECO:0000313" key="4">
    <source>
        <dbReference type="Proteomes" id="UP001595839"/>
    </source>
</evidence>
<dbReference type="RefSeq" id="WP_381174759.1">
    <property type="nucleotide sequence ID" value="NZ_JBHSFK010000015.1"/>
</dbReference>
<organism evidence="3 4">
    <name type="scientific">Streptomyces vulcanius</name>
    <dbReference type="NCBI Taxonomy" id="1441876"/>
    <lineage>
        <taxon>Bacteria</taxon>
        <taxon>Bacillati</taxon>
        <taxon>Actinomycetota</taxon>
        <taxon>Actinomycetes</taxon>
        <taxon>Kitasatosporales</taxon>
        <taxon>Streptomycetaceae</taxon>
        <taxon>Streptomyces</taxon>
    </lineage>
</organism>
<feature type="domain" description="AB hydrolase-1" evidence="2">
    <location>
        <begin position="4"/>
        <end position="232"/>
    </location>
</feature>
<dbReference type="InterPro" id="IPR029058">
    <property type="entry name" value="AB_hydrolase_fold"/>
</dbReference>
<protein>
    <submittedName>
        <fullName evidence="3">Alpha/beta fold hydrolase</fullName>
    </submittedName>
</protein>
<evidence type="ECO:0000313" key="3">
    <source>
        <dbReference type="EMBL" id="MFC4502576.1"/>
    </source>
</evidence>